<keyword evidence="4" id="KW-1185">Reference proteome</keyword>
<dbReference type="STRING" id="90262.A0A1X2I694"/>
<comment type="caution">
    <text evidence="3">The sequence shown here is derived from an EMBL/GenBank/DDBJ whole genome shotgun (WGS) entry which is preliminary data.</text>
</comment>
<evidence type="ECO:0000256" key="1">
    <source>
        <dbReference type="SAM" id="MobiDB-lite"/>
    </source>
</evidence>
<dbReference type="PROSITE" id="PS50056">
    <property type="entry name" value="TYR_PHOSPHATASE_2"/>
    <property type="match status" value="1"/>
</dbReference>
<accession>A0A1X2I694</accession>
<dbReference type="OrthoDB" id="266663at2759"/>
<organism evidence="3 4">
    <name type="scientific">Absidia repens</name>
    <dbReference type="NCBI Taxonomy" id="90262"/>
    <lineage>
        <taxon>Eukaryota</taxon>
        <taxon>Fungi</taxon>
        <taxon>Fungi incertae sedis</taxon>
        <taxon>Mucoromycota</taxon>
        <taxon>Mucoromycotina</taxon>
        <taxon>Mucoromycetes</taxon>
        <taxon>Mucorales</taxon>
        <taxon>Cunninghamellaceae</taxon>
        <taxon>Absidia</taxon>
    </lineage>
</organism>
<dbReference type="EMBL" id="MCGE01000025">
    <property type="protein sequence ID" value="ORZ10235.1"/>
    <property type="molecule type" value="Genomic_DNA"/>
</dbReference>
<dbReference type="InterPro" id="IPR003595">
    <property type="entry name" value="Tyr_Pase_cat"/>
</dbReference>
<name>A0A1X2I694_9FUNG</name>
<dbReference type="SMART" id="SM00195">
    <property type="entry name" value="DSPc"/>
    <property type="match status" value="1"/>
</dbReference>
<dbReference type="InterPro" id="IPR029021">
    <property type="entry name" value="Prot-tyrosine_phosphatase-like"/>
</dbReference>
<dbReference type="SUPFAM" id="SSF52799">
    <property type="entry name" value="(Phosphotyrosine protein) phosphatases II"/>
    <property type="match status" value="1"/>
</dbReference>
<protein>
    <submittedName>
        <fullName evidence="3">Protein-tyrosine phosphatase-like protein</fullName>
    </submittedName>
</protein>
<dbReference type="InterPro" id="IPR000340">
    <property type="entry name" value="Dual-sp_phosphatase_cat-dom"/>
</dbReference>
<dbReference type="InterPro" id="IPR020422">
    <property type="entry name" value="TYR_PHOSPHATASE_DUAL_dom"/>
</dbReference>
<proteinExistence type="predicted"/>
<dbReference type="Gene3D" id="3.90.190.10">
    <property type="entry name" value="Protein tyrosine phosphatase superfamily"/>
    <property type="match status" value="1"/>
</dbReference>
<reference evidence="3 4" key="1">
    <citation type="submission" date="2016-07" db="EMBL/GenBank/DDBJ databases">
        <title>Pervasive Adenine N6-methylation of Active Genes in Fungi.</title>
        <authorList>
            <consortium name="DOE Joint Genome Institute"/>
            <person name="Mondo S.J."/>
            <person name="Dannebaum R.O."/>
            <person name="Kuo R.C."/>
            <person name="Labutti K."/>
            <person name="Haridas S."/>
            <person name="Kuo A."/>
            <person name="Salamov A."/>
            <person name="Ahrendt S.R."/>
            <person name="Lipzen A."/>
            <person name="Sullivan W."/>
            <person name="Andreopoulos W.B."/>
            <person name="Clum A."/>
            <person name="Lindquist E."/>
            <person name="Daum C."/>
            <person name="Ramamoorthy G.K."/>
            <person name="Gryganskyi A."/>
            <person name="Culley D."/>
            <person name="Magnuson J.K."/>
            <person name="James T.Y."/>
            <person name="O'Malley M.A."/>
            <person name="Stajich J.E."/>
            <person name="Spatafora J.W."/>
            <person name="Visel A."/>
            <person name="Grigoriev I.V."/>
        </authorList>
    </citation>
    <scope>NUCLEOTIDE SEQUENCE [LARGE SCALE GENOMIC DNA]</scope>
    <source>
        <strain evidence="3 4">NRRL 1336</strain>
    </source>
</reference>
<gene>
    <name evidence="3" type="ORF">BCR42DRAFT_114738</name>
</gene>
<dbReference type="InterPro" id="IPR000387">
    <property type="entry name" value="Tyr_Pase_dom"/>
</dbReference>
<dbReference type="GO" id="GO:0140096">
    <property type="term" value="F:catalytic activity, acting on a protein"/>
    <property type="evidence" value="ECO:0007669"/>
    <property type="project" value="UniProtKB-ARBA"/>
</dbReference>
<dbReference type="Pfam" id="PF00782">
    <property type="entry name" value="DSPc"/>
    <property type="match status" value="1"/>
</dbReference>
<dbReference type="InterPro" id="IPR050561">
    <property type="entry name" value="PTP"/>
</dbReference>
<dbReference type="PANTHER" id="PTHR23339">
    <property type="entry name" value="TYROSINE SPECIFIC PROTEIN PHOSPHATASE AND DUAL SPECIFICITY PROTEIN PHOSPHATASE"/>
    <property type="match status" value="1"/>
</dbReference>
<dbReference type="SMART" id="SM00404">
    <property type="entry name" value="PTPc_motif"/>
    <property type="match status" value="1"/>
</dbReference>
<feature type="domain" description="Tyrosine specific protein phosphatases" evidence="2">
    <location>
        <begin position="86"/>
        <end position="148"/>
    </location>
</feature>
<feature type="region of interest" description="Disordered" evidence="1">
    <location>
        <begin position="246"/>
        <end position="265"/>
    </location>
</feature>
<sequence>MGNLALSSCPGKKVRLTGPVRGRAAINRDLDLDFTRMRSFGITTIVCCLEDSELDYLGASWELYAASAKTNGLQVLRLPMVEGSCPDTLEEVDTVINIVNSKIWKGENVLTHCRGGVGRAGLFACCWLINNTLCLSAERAIRFVRVRRSPKAIETMRQAEFVIHYAQFIARKLEQQMLEQQEQRHRYSLYEEDQQHQQQEQQNESTALSNSVGYNHHPSLSAPLDMAHTDQTLSVPSVIDIGQLEQSMRNKSSVSSTATSTNGHL</sequence>
<evidence type="ECO:0000313" key="4">
    <source>
        <dbReference type="Proteomes" id="UP000193560"/>
    </source>
</evidence>
<evidence type="ECO:0000313" key="3">
    <source>
        <dbReference type="EMBL" id="ORZ10235.1"/>
    </source>
</evidence>
<dbReference type="Proteomes" id="UP000193560">
    <property type="component" value="Unassembled WGS sequence"/>
</dbReference>
<dbReference type="AlphaFoldDB" id="A0A1X2I694"/>
<feature type="region of interest" description="Disordered" evidence="1">
    <location>
        <begin position="190"/>
        <end position="224"/>
    </location>
</feature>
<dbReference type="FunFam" id="3.90.190.10:FF:000157">
    <property type="entry name" value="Protein-tyrosine phosphatase"/>
    <property type="match status" value="1"/>
</dbReference>
<evidence type="ECO:0000259" key="2">
    <source>
        <dbReference type="PROSITE" id="PS50056"/>
    </source>
</evidence>